<feature type="region of interest" description="Disordered" evidence="1">
    <location>
        <begin position="406"/>
        <end position="429"/>
    </location>
</feature>
<evidence type="ECO:0000256" key="1">
    <source>
        <dbReference type="SAM" id="MobiDB-lite"/>
    </source>
</evidence>
<reference evidence="2" key="1">
    <citation type="submission" date="2020-03" db="EMBL/GenBank/DDBJ databases">
        <authorList>
            <person name="Weist P."/>
        </authorList>
    </citation>
    <scope>NUCLEOTIDE SEQUENCE</scope>
</reference>
<comment type="caution">
    <text evidence="2">The sequence shown here is derived from an EMBL/GenBank/DDBJ whole genome shotgun (WGS) entry which is preliminary data.</text>
</comment>
<protein>
    <submittedName>
        <fullName evidence="2">Uncharacterized protein</fullName>
    </submittedName>
</protein>
<proteinExistence type="predicted"/>
<evidence type="ECO:0000313" key="3">
    <source>
        <dbReference type="Proteomes" id="UP001153269"/>
    </source>
</evidence>
<dbReference type="PANTHER" id="PTHR21683">
    <property type="entry name" value="COILED-COIL DOMAIN-CONTAINING PROTEIN 42 LIKE-2-LIKE-RELATED"/>
    <property type="match status" value="1"/>
</dbReference>
<gene>
    <name evidence="2" type="ORF">PLEPLA_LOCUS35400</name>
</gene>
<dbReference type="InterPro" id="IPR051147">
    <property type="entry name" value="CFAP_domain-containing"/>
</dbReference>
<dbReference type="AlphaFoldDB" id="A0A9N7VDS3"/>
<accession>A0A9N7VDS3</accession>
<dbReference type="EMBL" id="CADEAL010003957">
    <property type="protein sequence ID" value="CAB1447723.1"/>
    <property type="molecule type" value="Genomic_DNA"/>
</dbReference>
<dbReference type="PANTHER" id="PTHR21683:SF3">
    <property type="entry name" value="CILIA AND FLAGELLA ASSOCIATED PROTEIN 100"/>
    <property type="match status" value="1"/>
</dbReference>
<sequence>MSALELDLLRRAIIEETKSYLVTTAQYAKTVDDCDSQIAELDQAVAAKERHIIQLEDLRKKERSMYEESLSLMELHLMDANRILAKEMRHNQKNAREVRMSMTKLGDIEREVTERETHLNKCKRFRDILFKMASLMQIEEDAFVQSLTHNSEEGMDVSASEQLMDLVRNLSDQNLMQVHATERRKETLDERQSNLKKIQEKGNDHIHDLELSRLEHRITKDEGRLSNLKRLVAFTPSLSGGDEDMEWDALSRKVTGVYESCMGRIHVGNATEMLCKIEGHVLELLDQLEGLPQDALKTLRRLILADRVKRNTEDNLRHQQLRDLETKEKCLKRLMSDIKKRTGRQLMLRSMIPDDGKTKDVEERPQTPEEIVWDKETGEKEERSAVAALWETGGWRRLRRRLNWKSSTRRRRRRRSLQCPSSRQGVRTG</sequence>
<name>A0A9N7VDS3_PLEPL</name>
<organism evidence="2 3">
    <name type="scientific">Pleuronectes platessa</name>
    <name type="common">European plaice</name>
    <dbReference type="NCBI Taxonomy" id="8262"/>
    <lineage>
        <taxon>Eukaryota</taxon>
        <taxon>Metazoa</taxon>
        <taxon>Chordata</taxon>
        <taxon>Craniata</taxon>
        <taxon>Vertebrata</taxon>
        <taxon>Euteleostomi</taxon>
        <taxon>Actinopterygii</taxon>
        <taxon>Neopterygii</taxon>
        <taxon>Teleostei</taxon>
        <taxon>Neoteleostei</taxon>
        <taxon>Acanthomorphata</taxon>
        <taxon>Carangaria</taxon>
        <taxon>Pleuronectiformes</taxon>
        <taxon>Pleuronectoidei</taxon>
        <taxon>Pleuronectidae</taxon>
        <taxon>Pleuronectes</taxon>
    </lineage>
</organism>
<feature type="compositionally biased region" description="Basic residues" evidence="1">
    <location>
        <begin position="406"/>
        <end position="416"/>
    </location>
</feature>
<keyword evidence="3" id="KW-1185">Reference proteome</keyword>
<dbReference type="Proteomes" id="UP001153269">
    <property type="component" value="Unassembled WGS sequence"/>
</dbReference>
<evidence type="ECO:0000313" key="2">
    <source>
        <dbReference type="EMBL" id="CAB1447723.1"/>
    </source>
</evidence>